<proteinExistence type="predicted"/>
<sequence length="154" mass="17676">MTMPTGLGAYHFPTDVDYKFCVADWLRANPDHGLARDGRGRLTSAAILREESSLPPVTDPTFIWERYRHEAVALTTKRKEMYIERGAWEIETAWEQPEIWVPRSTACSRCEAQKVWVGHRYTYCSRPEGHGGRHAAYGFPDHSGQLIRVMAVWP</sequence>
<dbReference type="AlphaFoldDB" id="A0AAU7DX15"/>
<name>A0AAU7DX15_9MICO</name>
<gene>
    <name evidence="1" type="ORF">V5R04_15500</name>
</gene>
<reference evidence="1" key="1">
    <citation type="submission" date="2024-02" db="EMBL/GenBank/DDBJ databases">
        <title>Tomenella chthoni gen. nov. sp. nov., a member of the family Jonesiaceae isolated from bat guano.</title>
        <authorList>
            <person name="Miller S.L."/>
            <person name="King J."/>
            <person name="Sankaranarayanan K."/>
            <person name="Lawson P.A."/>
        </authorList>
    </citation>
    <scope>NUCLEOTIDE SEQUENCE</scope>
    <source>
        <strain evidence="1">BS-20</strain>
    </source>
</reference>
<dbReference type="EMBL" id="CP146203">
    <property type="protein sequence ID" value="XBH21590.1"/>
    <property type="molecule type" value="Genomic_DNA"/>
</dbReference>
<organism evidence="1">
    <name type="scientific">Jonesiaceae bacterium BS-20</name>
    <dbReference type="NCBI Taxonomy" id="3120821"/>
    <lineage>
        <taxon>Bacteria</taxon>
        <taxon>Bacillati</taxon>
        <taxon>Actinomycetota</taxon>
        <taxon>Actinomycetes</taxon>
        <taxon>Micrococcales</taxon>
        <taxon>Jonesiaceae</taxon>
    </lineage>
</organism>
<accession>A0AAU7DX15</accession>
<protein>
    <submittedName>
        <fullName evidence="1">Uncharacterized protein</fullName>
    </submittedName>
</protein>
<evidence type="ECO:0000313" key="1">
    <source>
        <dbReference type="EMBL" id="XBH21590.1"/>
    </source>
</evidence>